<dbReference type="EC" id="2.7.13.3" evidence="2"/>
<dbReference type="PROSITE" id="PS50109">
    <property type="entry name" value="HIS_KIN"/>
    <property type="match status" value="1"/>
</dbReference>
<dbReference type="Pfam" id="PF02518">
    <property type="entry name" value="HATPase_c"/>
    <property type="match status" value="1"/>
</dbReference>
<proteinExistence type="predicted"/>
<dbReference type="Gene3D" id="3.30.565.10">
    <property type="entry name" value="Histidine kinase-like ATPase, C-terminal domain"/>
    <property type="match status" value="1"/>
</dbReference>
<dbReference type="InterPro" id="IPR003661">
    <property type="entry name" value="HisK_dim/P_dom"/>
</dbReference>
<evidence type="ECO:0000313" key="8">
    <source>
        <dbReference type="EMBL" id="AOS44439.1"/>
    </source>
</evidence>
<dbReference type="Pfam" id="PF00512">
    <property type="entry name" value="HisKA"/>
    <property type="match status" value="1"/>
</dbReference>
<dbReference type="SUPFAM" id="SSF47384">
    <property type="entry name" value="Homodimeric domain of signal transducing histidine kinase"/>
    <property type="match status" value="1"/>
</dbReference>
<dbReference type="InterPro" id="IPR036097">
    <property type="entry name" value="HisK_dim/P_sf"/>
</dbReference>
<keyword evidence="9" id="KW-1185">Reference proteome</keyword>
<sequence length="565" mass="61333">MLRGRMSSIHVQTPRGQTALEADTNLSWVRQGVILAGAAYGLVALFLIFMGYAYRDVVEQVLVALVCLVSLRWVRAWPRRVGVVVMVVIWCEVMYILFSTAALEPSSLLVLPVLVVVGGLLLDKNWSIAWAVLTGVAIPVAQYAGRQLAPALPPTPANPVVATIVVEITLVASLVFARTLIGHYRQRHVETERQRQRFTQLFDQVPDCLVELDEQQVLREINAAGEQLLGAPRAELIGRSFPALLQARGFVVPETIGATTPGQPLALTAAAGPAGVRHLELAGRAGAAGPGSTLLVVRDVTSQRLLAERQADIQRLETVGRLAAGIAHDFNNVFTAIQGHASLLRDHADPEVRDFSGHIITAQQRGARLTRQMLSFARHDYRQPEVILLAQEMLDWSEIFRRMLGTDCTLELKGEGGCLIEADKVQIEQILLNLLANARDASPAGGTVVLEVVRLRQAEATRLGSQLEAARQVMFVVADRGSGMGPEVKRHLFEPFFTTKPPGKGTGMGLAATYGLVTQNRGSITIESEPGQGTTVRVFFSESPAPPRDGSRHPASTRSRDQNPG</sequence>
<keyword evidence="3" id="KW-0597">Phosphoprotein</keyword>
<keyword evidence="5" id="KW-0812">Transmembrane</keyword>
<dbReference type="Pfam" id="PF08448">
    <property type="entry name" value="PAS_4"/>
    <property type="match status" value="1"/>
</dbReference>
<dbReference type="AlphaFoldDB" id="A0A1D8AU75"/>
<dbReference type="Gene3D" id="3.30.450.20">
    <property type="entry name" value="PAS domain"/>
    <property type="match status" value="1"/>
</dbReference>
<dbReference type="InterPro" id="IPR036890">
    <property type="entry name" value="HATPase_C_sf"/>
</dbReference>
<feature type="transmembrane region" description="Helical" evidence="5">
    <location>
        <begin position="127"/>
        <end position="145"/>
    </location>
</feature>
<evidence type="ECO:0000256" key="2">
    <source>
        <dbReference type="ARBA" id="ARBA00012438"/>
    </source>
</evidence>
<feature type="transmembrane region" description="Helical" evidence="5">
    <location>
        <begin position="33"/>
        <end position="51"/>
    </location>
</feature>
<evidence type="ECO:0000259" key="6">
    <source>
        <dbReference type="PROSITE" id="PS50109"/>
    </source>
</evidence>
<name>A0A1D8AU75_9BACT</name>
<evidence type="ECO:0000256" key="4">
    <source>
        <dbReference type="SAM" id="MobiDB-lite"/>
    </source>
</evidence>
<feature type="transmembrane region" description="Helical" evidence="5">
    <location>
        <begin position="81"/>
        <end position="99"/>
    </location>
</feature>
<dbReference type="InterPro" id="IPR000014">
    <property type="entry name" value="PAS"/>
</dbReference>
<dbReference type="STRING" id="1838286.Verru16b_01501"/>
<evidence type="ECO:0000313" key="9">
    <source>
        <dbReference type="Proteomes" id="UP000095228"/>
    </source>
</evidence>
<accession>A0A1D8AU75</accession>
<gene>
    <name evidence="8" type="ORF">Verru16b_01501</name>
</gene>
<keyword evidence="5" id="KW-0472">Membrane</keyword>
<feature type="domain" description="Histidine kinase" evidence="6">
    <location>
        <begin position="325"/>
        <end position="544"/>
    </location>
</feature>
<dbReference type="InterPro" id="IPR003594">
    <property type="entry name" value="HATPase_dom"/>
</dbReference>
<dbReference type="PROSITE" id="PS50112">
    <property type="entry name" value="PAS"/>
    <property type="match status" value="1"/>
</dbReference>
<dbReference type="SUPFAM" id="SSF55874">
    <property type="entry name" value="ATPase domain of HSP90 chaperone/DNA topoisomerase II/histidine kinase"/>
    <property type="match status" value="1"/>
</dbReference>
<dbReference type="NCBIfam" id="TIGR00229">
    <property type="entry name" value="sensory_box"/>
    <property type="match status" value="1"/>
</dbReference>
<dbReference type="PANTHER" id="PTHR43065">
    <property type="entry name" value="SENSOR HISTIDINE KINASE"/>
    <property type="match status" value="1"/>
</dbReference>
<reference evidence="8 9" key="1">
    <citation type="submission" date="2016-06" db="EMBL/GenBank/DDBJ databases">
        <title>Three novel species with peptidoglycan cell walls form the new genus Lacunisphaera gen. nov. in the family Opitutaceae of the verrucomicrobial subdivision 4.</title>
        <authorList>
            <person name="Rast P."/>
            <person name="Gloeckner I."/>
            <person name="Jogler M."/>
            <person name="Boedeker C."/>
            <person name="Jeske O."/>
            <person name="Wiegand S."/>
            <person name="Reinhardt R."/>
            <person name="Schumann P."/>
            <person name="Rohde M."/>
            <person name="Spring S."/>
            <person name="Gloeckner F.O."/>
            <person name="Jogler C."/>
        </authorList>
    </citation>
    <scope>NUCLEOTIDE SEQUENCE [LARGE SCALE GENOMIC DNA]</scope>
    <source>
        <strain evidence="8 9">IG16b</strain>
    </source>
</reference>
<dbReference type="PANTHER" id="PTHR43065:SF42">
    <property type="entry name" value="TWO-COMPONENT SENSOR PPRA"/>
    <property type="match status" value="1"/>
</dbReference>
<evidence type="ECO:0000256" key="1">
    <source>
        <dbReference type="ARBA" id="ARBA00000085"/>
    </source>
</evidence>
<organism evidence="8 9">
    <name type="scientific">Lacunisphaera limnophila</name>
    <dbReference type="NCBI Taxonomy" id="1838286"/>
    <lineage>
        <taxon>Bacteria</taxon>
        <taxon>Pseudomonadati</taxon>
        <taxon>Verrucomicrobiota</taxon>
        <taxon>Opitutia</taxon>
        <taxon>Opitutales</taxon>
        <taxon>Opitutaceae</taxon>
        <taxon>Lacunisphaera</taxon>
    </lineage>
</organism>
<feature type="transmembrane region" description="Helical" evidence="5">
    <location>
        <begin position="105"/>
        <end position="122"/>
    </location>
</feature>
<dbReference type="SMART" id="SM00091">
    <property type="entry name" value="PAS"/>
    <property type="match status" value="1"/>
</dbReference>
<dbReference type="InterPro" id="IPR035965">
    <property type="entry name" value="PAS-like_dom_sf"/>
</dbReference>
<dbReference type="SMART" id="SM00387">
    <property type="entry name" value="HATPase_c"/>
    <property type="match status" value="1"/>
</dbReference>
<dbReference type="InterPro" id="IPR004358">
    <property type="entry name" value="Sig_transdc_His_kin-like_C"/>
</dbReference>
<comment type="catalytic activity">
    <reaction evidence="1">
        <text>ATP + protein L-histidine = ADP + protein N-phospho-L-histidine.</text>
        <dbReference type="EC" id="2.7.13.3"/>
    </reaction>
</comment>
<protein>
    <recommendedName>
        <fullName evidence="2">histidine kinase</fullName>
        <ecNumber evidence="2">2.7.13.3</ecNumber>
    </recommendedName>
</protein>
<dbReference type="Gene3D" id="1.10.287.130">
    <property type="match status" value="1"/>
</dbReference>
<feature type="region of interest" description="Disordered" evidence="4">
    <location>
        <begin position="540"/>
        <end position="565"/>
    </location>
</feature>
<dbReference type="GO" id="GO:0000155">
    <property type="term" value="F:phosphorelay sensor kinase activity"/>
    <property type="evidence" value="ECO:0007669"/>
    <property type="project" value="InterPro"/>
</dbReference>
<dbReference type="CDD" id="cd00082">
    <property type="entry name" value="HisKA"/>
    <property type="match status" value="1"/>
</dbReference>
<keyword evidence="5" id="KW-1133">Transmembrane helix</keyword>
<dbReference type="Proteomes" id="UP000095228">
    <property type="component" value="Chromosome"/>
</dbReference>
<dbReference type="EMBL" id="CP016094">
    <property type="protein sequence ID" value="AOS44439.1"/>
    <property type="molecule type" value="Genomic_DNA"/>
</dbReference>
<dbReference type="KEGG" id="obg:Verru16b_01501"/>
<dbReference type="InterPro" id="IPR005467">
    <property type="entry name" value="His_kinase_dom"/>
</dbReference>
<evidence type="ECO:0000259" key="7">
    <source>
        <dbReference type="PROSITE" id="PS50112"/>
    </source>
</evidence>
<feature type="transmembrane region" description="Helical" evidence="5">
    <location>
        <begin position="157"/>
        <end position="177"/>
    </location>
</feature>
<dbReference type="InterPro" id="IPR013656">
    <property type="entry name" value="PAS_4"/>
</dbReference>
<dbReference type="PRINTS" id="PR00344">
    <property type="entry name" value="BCTRLSENSOR"/>
</dbReference>
<dbReference type="SMART" id="SM00388">
    <property type="entry name" value="HisKA"/>
    <property type="match status" value="1"/>
</dbReference>
<evidence type="ECO:0000256" key="3">
    <source>
        <dbReference type="ARBA" id="ARBA00022553"/>
    </source>
</evidence>
<dbReference type="OrthoDB" id="9784397at2"/>
<evidence type="ECO:0000256" key="5">
    <source>
        <dbReference type="SAM" id="Phobius"/>
    </source>
</evidence>
<feature type="domain" description="PAS" evidence="7">
    <location>
        <begin position="194"/>
        <end position="254"/>
    </location>
</feature>
<feature type="transmembrane region" description="Helical" evidence="5">
    <location>
        <begin position="57"/>
        <end position="74"/>
    </location>
</feature>
<dbReference type="SUPFAM" id="SSF55785">
    <property type="entry name" value="PYP-like sensor domain (PAS domain)"/>
    <property type="match status" value="1"/>
</dbReference>